<dbReference type="Gene3D" id="3.40.50.300">
    <property type="entry name" value="P-loop containing nucleotide triphosphate hydrolases"/>
    <property type="match status" value="1"/>
</dbReference>
<dbReference type="EMBL" id="QOQW01000041">
    <property type="protein sequence ID" value="RCK75262.1"/>
    <property type="molecule type" value="Genomic_DNA"/>
</dbReference>
<gene>
    <name evidence="3" type="ORF">OZSIB_4346</name>
</gene>
<dbReference type="GO" id="GO:0005829">
    <property type="term" value="C:cytosol"/>
    <property type="evidence" value="ECO:0007669"/>
    <property type="project" value="TreeGrafter"/>
</dbReference>
<dbReference type="GO" id="GO:0051782">
    <property type="term" value="P:negative regulation of cell division"/>
    <property type="evidence" value="ECO:0007669"/>
    <property type="project" value="TreeGrafter"/>
</dbReference>
<sequence>MSDPVVKPLDSLVAETRRQIQPYVFRRLEARRPRQPGAKIAHTITVSSGKGGVGKTNIVANLAIALGQANRRVIILDADLGLANIDVVFGIRPKRNLTDVINGTHSLDEILIPGPCGIQIIAGGSGISELAHLSPEQARRLFDQLRFLEDKADYLLIDTGAGINQNVIRFCLAADRIIVVTTPEPTALADAYGIIKVISQSRPTSHVSVLVNRAESEAEATFIQERLETVARDFLKFPVHRLGYLPNDPNMYLAVRQQTPLLLFSPMSPAATRLRAIVSEAFHEAVTVTAPKSGIEGFLERLTELFGGGGSAA</sequence>
<keyword evidence="3" id="KW-0969">Cilium</keyword>
<evidence type="ECO:0000256" key="2">
    <source>
        <dbReference type="ARBA" id="ARBA00022840"/>
    </source>
</evidence>
<dbReference type="PIRSF" id="PIRSF003092">
    <property type="entry name" value="MinD"/>
    <property type="match status" value="1"/>
</dbReference>
<keyword evidence="2" id="KW-0067">ATP-binding</keyword>
<evidence type="ECO:0000313" key="4">
    <source>
        <dbReference type="Proteomes" id="UP000252355"/>
    </source>
</evidence>
<dbReference type="InterPro" id="IPR033875">
    <property type="entry name" value="FlhG"/>
</dbReference>
<dbReference type="Proteomes" id="UP000252355">
    <property type="component" value="Unassembled WGS sequence"/>
</dbReference>
<keyword evidence="3" id="KW-0282">Flagellum</keyword>
<dbReference type="CDD" id="cd02038">
    <property type="entry name" value="FlhG-like"/>
    <property type="match status" value="1"/>
</dbReference>
<dbReference type="GO" id="GO:0009898">
    <property type="term" value="C:cytoplasmic side of plasma membrane"/>
    <property type="evidence" value="ECO:0007669"/>
    <property type="project" value="TreeGrafter"/>
</dbReference>
<name>A0A367ZCY6_9BACT</name>
<reference evidence="3 4" key="1">
    <citation type="submission" date="2018-05" db="EMBL/GenBank/DDBJ databases">
        <title>A metagenomic window into the 2 km-deep terrestrial subsurface aquifer revealed taxonomically and functionally diverse microbial community comprising novel uncultured bacterial lineages.</title>
        <authorList>
            <person name="Kadnikov V.V."/>
            <person name="Mardanov A.V."/>
            <person name="Beletsky A.V."/>
            <person name="Banks D."/>
            <person name="Pimenov N.V."/>
            <person name="Frank Y.A."/>
            <person name="Karnachuk O.V."/>
            <person name="Ravin N.V."/>
        </authorList>
    </citation>
    <scope>NUCLEOTIDE SEQUENCE [LARGE SCALE GENOMIC DNA]</scope>
    <source>
        <strain evidence="3">BY5</strain>
    </source>
</reference>
<organism evidence="3 4">
    <name type="scientific">Candidatus Ozemobacter sibiricus</name>
    <dbReference type="NCBI Taxonomy" id="2268124"/>
    <lineage>
        <taxon>Bacteria</taxon>
        <taxon>Candidatus Ozemobacteria</taxon>
        <taxon>Candidatus Ozemobacterales</taxon>
        <taxon>Candidatus Ozemobacteraceae</taxon>
        <taxon>Candidatus Ozemobacter</taxon>
    </lineage>
</organism>
<dbReference type="Pfam" id="PF10609">
    <property type="entry name" value="ParA"/>
    <property type="match status" value="1"/>
</dbReference>
<dbReference type="GO" id="GO:0016887">
    <property type="term" value="F:ATP hydrolysis activity"/>
    <property type="evidence" value="ECO:0007669"/>
    <property type="project" value="TreeGrafter"/>
</dbReference>
<accession>A0A367ZCY6</accession>
<dbReference type="InterPro" id="IPR025501">
    <property type="entry name" value="MinD_FleN"/>
</dbReference>
<evidence type="ECO:0000256" key="1">
    <source>
        <dbReference type="ARBA" id="ARBA00022741"/>
    </source>
</evidence>
<proteinExistence type="predicted"/>
<dbReference type="PANTHER" id="PTHR43384">
    <property type="entry name" value="SEPTUM SITE-DETERMINING PROTEIN MIND HOMOLOG, CHLOROPLASTIC-RELATED"/>
    <property type="match status" value="1"/>
</dbReference>
<dbReference type="AlphaFoldDB" id="A0A367ZCY6"/>
<keyword evidence="1" id="KW-0547">Nucleotide-binding</keyword>
<dbReference type="InterPro" id="IPR033756">
    <property type="entry name" value="YlxH/NBP35"/>
</dbReference>
<dbReference type="SUPFAM" id="SSF52540">
    <property type="entry name" value="P-loop containing nucleoside triphosphate hydrolases"/>
    <property type="match status" value="1"/>
</dbReference>
<dbReference type="GO" id="GO:0005524">
    <property type="term" value="F:ATP binding"/>
    <property type="evidence" value="ECO:0007669"/>
    <property type="project" value="UniProtKB-KW"/>
</dbReference>
<dbReference type="InterPro" id="IPR027417">
    <property type="entry name" value="P-loop_NTPase"/>
</dbReference>
<comment type="caution">
    <text evidence="3">The sequence shown here is derived from an EMBL/GenBank/DDBJ whole genome shotgun (WGS) entry which is preliminary data.</text>
</comment>
<dbReference type="InterPro" id="IPR050625">
    <property type="entry name" value="ParA/MinD_ATPase"/>
</dbReference>
<evidence type="ECO:0000313" key="3">
    <source>
        <dbReference type="EMBL" id="RCK75262.1"/>
    </source>
</evidence>
<dbReference type="PANTHER" id="PTHR43384:SF4">
    <property type="entry name" value="CELLULOSE BIOSYNTHESIS PROTEIN BCSQ-RELATED"/>
    <property type="match status" value="1"/>
</dbReference>
<keyword evidence="3" id="KW-0966">Cell projection</keyword>
<protein>
    <submittedName>
        <fullName evidence="3">Flagellar synthesis regulator FleN</fullName>
    </submittedName>
</protein>